<organism evidence="1 2">
    <name type="scientific">Candidatus Trichorickettsia mobilis</name>
    <dbReference type="NCBI Taxonomy" id="1346319"/>
    <lineage>
        <taxon>Bacteria</taxon>
        <taxon>Pseudomonadati</taxon>
        <taxon>Pseudomonadota</taxon>
        <taxon>Alphaproteobacteria</taxon>
        <taxon>Rickettsiales</taxon>
        <taxon>Rickettsiaceae</taxon>
        <taxon>Rickettsieae</taxon>
        <taxon>Candidatus Trichorickettsia</taxon>
    </lineage>
</organism>
<name>A0ABZ0UTV2_9RICK</name>
<keyword evidence="1" id="KW-0614">Plasmid</keyword>
<accession>A0ABZ0UTV2</accession>
<evidence type="ECO:0000313" key="1">
    <source>
        <dbReference type="EMBL" id="WPY01473.1"/>
    </source>
</evidence>
<evidence type="ECO:0008006" key="3">
    <source>
        <dbReference type="Google" id="ProtNLM"/>
    </source>
</evidence>
<dbReference type="RefSeq" id="WP_323738948.1">
    <property type="nucleotide sequence ID" value="NZ_CP112933.1"/>
</dbReference>
<gene>
    <name evidence="1" type="ORF">Trichorick_01386</name>
</gene>
<geneLocation type="plasmid" evidence="1 2">
    <name>unnamed1</name>
</geneLocation>
<proteinExistence type="predicted"/>
<dbReference type="EMBL" id="CP112933">
    <property type="protein sequence ID" value="WPY01473.1"/>
    <property type="molecule type" value="Genomic_DNA"/>
</dbReference>
<keyword evidence="2" id="KW-1185">Reference proteome</keyword>
<reference evidence="1 2" key="1">
    <citation type="submission" date="2022-10" db="EMBL/GenBank/DDBJ databases">
        <title>Host association and intracellularity evolved multiple times independently in the Rickettsiales.</title>
        <authorList>
            <person name="Castelli M."/>
            <person name="Nardi T."/>
            <person name="Gammuto L."/>
            <person name="Bellinzona G."/>
            <person name="Sabaneyeva E."/>
            <person name="Potekhin A."/>
            <person name="Serra V."/>
            <person name="Petroni G."/>
            <person name="Sassera D."/>
        </authorList>
    </citation>
    <scope>NUCLEOTIDE SEQUENCE [LARGE SCALE GENOMIC DNA]</scope>
    <source>
        <strain evidence="1 2">Kr 154-4</strain>
        <plasmid evidence="1 2">unnamed1</plasmid>
    </source>
</reference>
<evidence type="ECO:0000313" key="2">
    <source>
        <dbReference type="Proteomes" id="UP001326613"/>
    </source>
</evidence>
<dbReference type="Proteomes" id="UP001326613">
    <property type="component" value="Plasmid unnamed1"/>
</dbReference>
<sequence>MNKSRFSLDVEEATNAKNVNNDVDKKALKAFAKAAITHTIDIKQSNESWKEESPDALPDYNFRLRLNKYQIGLVKYVAKIEKRSLSNLVKSILLNELERRLKEER</sequence>
<protein>
    <recommendedName>
        <fullName evidence="3">CopG family transcriptional regulator</fullName>
    </recommendedName>
</protein>